<accession>A0A2V4AIT3</accession>
<keyword evidence="3" id="KW-1185">Reference proteome</keyword>
<organism evidence="2 3">
    <name type="scientific">Prauserella muralis</name>
    <dbReference type="NCBI Taxonomy" id="588067"/>
    <lineage>
        <taxon>Bacteria</taxon>
        <taxon>Bacillati</taxon>
        <taxon>Actinomycetota</taxon>
        <taxon>Actinomycetes</taxon>
        <taxon>Pseudonocardiales</taxon>
        <taxon>Pseudonocardiaceae</taxon>
        <taxon>Prauserella</taxon>
    </lineage>
</organism>
<proteinExistence type="predicted"/>
<dbReference type="Proteomes" id="UP000249915">
    <property type="component" value="Unassembled WGS sequence"/>
</dbReference>
<dbReference type="Pfam" id="PF14525">
    <property type="entry name" value="AraC_binding_2"/>
    <property type="match status" value="1"/>
</dbReference>
<dbReference type="RefSeq" id="WP_112285416.1">
    <property type="nucleotide sequence ID" value="NZ_MASW01000007.1"/>
</dbReference>
<dbReference type="EMBL" id="MASW01000007">
    <property type="protein sequence ID" value="PXY19490.1"/>
    <property type="molecule type" value="Genomic_DNA"/>
</dbReference>
<protein>
    <recommendedName>
        <fullName evidence="1">Transcription regulator HTH AraC- type ligand binding domain-containing protein</fullName>
    </recommendedName>
</protein>
<feature type="domain" description="Transcription regulator HTH AraC- type ligand binding" evidence="1">
    <location>
        <begin position="19"/>
        <end position="176"/>
    </location>
</feature>
<gene>
    <name evidence="2" type="ORF">BAY60_32645</name>
</gene>
<name>A0A2V4AIT3_9PSEU</name>
<sequence length="199" mass="21006">MAEPEVPLWSSIEGAPRGARYLDGHAAAPAREDQPISAWTYVVATPGITLSIVGYGGGLAASPSSPPGYHAIIVPGRGRGTVHYGSARFTVEPGIGVIVSPGQQPAMSFSAEAVLVVLRIDDGVLEQARASVLGFESGDAVLFRPRFDVRYGARLSFWNRVLACLQRAPHDGEATPDIGDMLASTLLGAQPYRVTPRRG</sequence>
<evidence type="ECO:0000313" key="2">
    <source>
        <dbReference type="EMBL" id="PXY19490.1"/>
    </source>
</evidence>
<dbReference type="AlphaFoldDB" id="A0A2V4AIT3"/>
<evidence type="ECO:0000313" key="3">
    <source>
        <dbReference type="Proteomes" id="UP000249915"/>
    </source>
</evidence>
<dbReference type="InterPro" id="IPR035418">
    <property type="entry name" value="AraC-bd_2"/>
</dbReference>
<comment type="caution">
    <text evidence="2">The sequence shown here is derived from an EMBL/GenBank/DDBJ whole genome shotgun (WGS) entry which is preliminary data.</text>
</comment>
<reference evidence="2 3" key="1">
    <citation type="submission" date="2016-07" db="EMBL/GenBank/DDBJ databases">
        <title>Draft genome sequence of Prauserella muralis DSM 45305, isolated from a mould-covered wall in an indoor environment.</title>
        <authorList>
            <person name="Ruckert C."/>
            <person name="Albersmeier A."/>
            <person name="Jiang C.-L."/>
            <person name="Jiang Y."/>
            <person name="Kalinowski J."/>
            <person name="Schneider O."/>
            <person name="Winkler A."/>
            <person name="Zotchev S.B."/>
        </authorList>
    </citation>
    <scope>NUCLEOTIDE SEQUENCE [LARGE SCALE GENOMIC DNA]</scope>
    <source>
        <strain evidence="2 3">DSM 45305</strain>
    </source>
</reference>
<dbReference type="OrthoDB" id="3698405at2"/>
<evidence type="ECO:0000259" key="1">
    <source>
        <dbReference type="Pfam" id="PF14525"/>
    </source>
</evidence>